<evidence type="ECO:0000256" key="6">
    <source>
        <dbReference type="ARBA" id="ARBA00022801"/>
    </source>
</evidence>
<dbReference type="GO" id="GO:0004053">
    <property type="term" value="F:arginase activity"/>
    <property type="evidence" value="ECO:0007669"/>
    <property type="project" value="UniProtKB-UniRule"/>
</dbReference>
<dbReference type="Gene3D" id="3.40.800.10">
    <property type="entry name" value="Ureohydrolase domain"/>
    <property type="match status" value="1"/>
</dbReference>
<evidence type="ECO:0000256" key="1">
    <source>
        <dbReference type="ARBA" id="ARBA00005098"/>
    </source>
</evidence>
<dbReference type="GO" id="GO:0005737">
    <property type="term" value="C:cytoplasm"/>
    <property type="evidence" value="ECO:0007669"/>
    <property type="project" value="TreeGrafter"/>
</dbReference>
<evidence type="ECO:0000256" key="8">
    <source>
        <dbReference type="ARBA" id="ARBA00047391"/>
    </source>
</evidence>
<evidence type="ECO:0000256" key="12">
    <source>
        <dbReference type="RuleBase" id="RU361159"/>
    </source>
</evidence>
<dbReference type="InterPro" id="IPR006035">
    <property type="entry name" value="Ureohydrolase"/>
</dbReference>
<evidence type="ECO:0000256" key="4">
    <source>
        <dbReference type="ARBA" id="ARBA00022503"/>
    </source>
</evidence>
<feature type="binding site" evidence="10">
    <location>
        <position position="99"/>
    </location>
    <ligand>
        <name>Mn(2+)</name>
        <dbReference type="ChEBI" id="CHEBI:29035"/>
        <label>1</label>
    </ligand>
</feature>
<keyword evidence="4 12" id="KW-0056">Arginine metabolism</keyword>
<evidence type="ECO:0000256" key="2">
    <source>
        <dbReference type="ARBA" id="ARBA00012168"/>
    </source>
</evidence>
<dbReference type="PIRSF" id="PIRSF036979">
    <property type="entry name" value="Arginase"/>
    <property type="match status" value="1"/>
</dbReference>
<dbReference type="EC" id="3.5.3.1" evidence="2 9"/>
<feature type="binding site" evidence="10">
    <location>
        <position position="122"/>
    </location>
    <ligand>
        <name>Mn(2+)</name>
        <dbReference type="ChEBI" id="CHEBI:29035"/>
        <label>1</label>
    </ligand>
</feature>
<proteinExistence type="inferred from homology"/>
<dbReference type="STRING" id="350688.Clos_0227"/>
<dbReference type="EMBL" id="CP000853">
    <property type="protein sequence ID" value="ABW17790.1"/>
    <property type="molecule type" value="Genomic_DNA"/>
</dbReference>
<organism evidence="13 14">
    <name type="scientific">Alkaliphilus oremlandii (strain OhILAs)</name>
    <name type="common">Clostridium oremlandii (strain OhILAs)</name>
    <dbReference type="NCBI Taxonomy" id="350688"/>
    <lineage>
        <taxon>Bacteria</taxon>
        <taxon>Bacillati</taxon>
        <taxon>Bacillota</taxon>
        <taxon>Clostridia</taxon>
        <taxon>Peptostreptococcales</taxon>
        <taxon>Natronincolaceae</taxon>
        <taxon>Alkaliphilus</taxon>
    </lineage>
</organism>
<evidence type="ECO:0000313" key="13">
    <source>
        <dbReference type="EMBL" id="ABW17790.1"/>
    </source>
</evidence>
<dbReference type="PANTHER" id="PTHR43782:SF3">
    <property type="entry name" value="ARGINASE"/>
    <property type="match status" value="1"/>
</dbReference>
<keyword evidence="6 12" id="KW-0378">Hydrolase</keyword>
<evidence type="ECO:0000256" key="7">
    <source>
        <dbReference type="ARBA" id="ARBA00023211"/>
    </source>
</evidence>
<dbReference type="OrthoDB" id="9788689at2"/>
<gene>
    <name evidence="13" type="ordered locus">Clos_0227</name>
</gene>
<dbReference type="Pfam" id="PF00491">
    <property type="entry name" value="Arginase"/>
    <property type="match status" value="1"/>
</dbReference>
<dbReference type="GO" id="GO:0006525">
    <property type="term" value="P:arginine metabolic process"/>
    <property type="evidence" value="ECO:0007669"/>
    <property type="project" value="UniProtKB-KW"/>
</dbReference>
<accession>A8MKX3</accession>
<dbReference type="PROSITE" id="PS51409">
    <property type="entry name" value="ARGINASE_2"/>
    <property type="match status" value="1"/>
</dbReference>
<keyword evidence="14" id="KW-1185">Reference proteome</keyword>
<evidence type="ECO:0000256" key="11">
    <source>
        <dbReference type="PROSITE-ProRule" id="PRU00742"/>
    </source>
</evidence>
<feature type="binding site" evidence="10">
    <location>
        <position position="124"/>
    </location>
    <ligand>
        <name>Mn(2+)</name>
        <dbReference type="ChEBI" id="CHEBI:29035"/>
        <label>2</label>
    </ligand>
</feature>
<evidence type="ECO:0000256" key="9">
    <source>
        <dbReference type="NCBIfam" id="TIGR01229"/>
    </source>
</evidence>
<evidence type="ECO:0000313" key="14">
    <source>
        <dbReference type="Proteomes" id="UP000000269"/>
    </source>
</evidence>
<dbReference type="SUPFAM" id="SSF52768">
    <property type="entry name" value="Arginase/deacetylase"/>
    <property type="match status" value="1"/>
</dbReference>
<feature type="binding site" evidence="10">
    <location>
        <position position="227"/>
    </location>
    <ligand>
        <name>Mn(2+)</name>
        <dbReference type="ChEBI" id="CHEBI:29035"/>
        <label>1</label>
    </ligand>
</feature>
<feature type="binding site" evidence="10">
    <location>
        <position position="229"/>
    </location>
    <ligand>
        <name>Mn(2+)</name>
        <dbReference type="ChEBI" id="CHEBI:29035"/>
        <label>1</label>
    </ligand>
</feature>
<dbReference type="eggNOG" id="COG0010">
    <property type="taxonomic scope" value="Bacteria"/>
</dbReference>
<comment type="similarity">
    <text evidence="11 12">Belongs to the arginase family.</text>
</comment>
<evidence type="ECO:0000256" key="5">
    <source>
        <dbReference type="ARBA" id="ARBA00022723"/>
    </source>
</evidence>
<keyword evidence="5 10" id="KW-0479">Metal-binding</keyword>
<dbReference type="KEGG" id="aoe:Clos_0227"/>
<protein>
    <recommendedName>
        <fullName evidence="3 9">Arginase</fullName>
        <ecNumber evidence="2 9">3.5.3.1</ecNumber>
    </recommendedName>
</protein>
<evidence type="ECO:0000256" key="3">
    <source>
        <dbReference type="ARBA" id="ARBA00018123"/>
    </source>
</evidence>
<dbReference type="PRINTS" id="PR00116">
    <property type="entry name" value="ARGINASE"/>
</dbReference>
<keyword evidence="7 10" id="KW-0464">Manganese</keyword>
<dbReference type="NCBIfam" id="TIGR01229">
    <property type="entry name" value="rocF_arginase"/>
    <property type="match status" value="1"/>
</dbReference>
<dbReference type="Proteomes" id="UP000000269">
    <property type="component" value="Chromosome"/>
</dbReference>
<comment type="catalytic activity">
    <reaction evidence="8 12">
        <text>L-arginine + H2O = urea + L-ornithine</text>
        <dbReference type="Rhea" id="RHEA:20569"/>
        <dbReference type="ChEBI" id="CHEBI:15377"/>
        <dbReference type="ChEBI" id="CHEBI:16199"/>
        <dbReference type="ChEBI" id="CHEBI:32682"/>
        <dbReference type="ChEBI" id="CHEBI:46911"/>
        <dbReference type="EC" id="3.5.3.1"/>
    </reaction>
</comment>
<dbReference type="AlphaFoldDB" id="A8MKX3"/>
<dbReference type="GO" id="GO:0030145">
    <property type="term" value="F:manganese ion binding"/>
    <property type="evidence" value="ECO:0007669"/>
    <property type="project" value="TreeGrafter"/>
</dbReference>
<dbReference type="CDD" id="cd09989">
    <property type="entry name" value="Arginase"/>
    <property type="match status" value="1"/>
</dbReference>
<dbReference type="InterPro" id="IPR014033">
    <property type="entry name" value="Arginase"/>
</dbReference>
<dbReference type="InterPro" id="IPR023696">
    <property type="entry name" value="Ureohydrolase_dom_sf"/>
</dbReference>
<dbReference type="FunFam" id="3.40.800.10:FF:000012">
    <property type="entry name" value="Arginase"/>
    <property type="match status" value="1"/>
</dbReference>
<comment type="cofactor">
    <cofactor evidence="10 12">
        <name>Mn(2+)</name>
        <dbReference type="ChEBI" id="CHEBI:29035"/>
    </cofactor>
    <text evidence="10 12">Binds 2 manganese ions per subunit.</text>
</comment>
<comment type="pathway">
    <text evidence="1">Nitrogen metabolism; urea cycle; L-ornithine and urea from L-arginine: step 1/1.</text>
</comment>
<name>A8MKX3_ALKOO</name>
<dbReference type="HOGENOM" id="CLU_039478_6_2_9"/>
<feature type="binding site" evidence="10">
    <location>
        <position position="126"/>
    </location>
    <ligand>
        <name>Mn(2+)</name>
        <dbReference type="ChEBI" id="CHEBI:29035"/>
        <label>2</label>
    </ligand>
</feature>
<dbReference type="PANTHER" id="PTHR43782">
    <property type="entry name" value="ARGINASE"/>
    <property type="match status" value="1"/>
</dbReference>
<dbReference type="RefSeq" id="WP_012158105.1">
    <property type="nucleotide sequence ID" value="NC_009922.1"/>
</dbReference>
<reference evidence="14" key="1">
    <citation type="submission" date="2007-10" db="EMBL/GenBank/DDBJ databases">
        <title>Complete genome of Alkaliphilus oremlandii OhILAs.</title>
        <authorList>
            <person name="Copeland A."/>
            <person name="Lucas S."/>
            <person name="Lapidus A."/>
            <person name="Barry K."/>
            <person name="Detter J.C."/>
            <person name="Glavina del Rio T."/>
            <person name="Hammon N."/>
            <person name="Israni S."/>
            <person name="Dalin E."/>
            <person name="Tice H."/>
            <person name="Pitluck S."/>
            <person name="Chain P."/>
            <person name="Malfatti S."/>
            <person name="Shin M."/>
            <person name="Vergez L."/>
            <person name="Schmutz J."/>
            <person name="Larimer F."/>
            <person name="Land M."/>
            <person name="Hauser L."/>
            <person name="Kyrpides N."/>
            <person name="Mikhailova N."/>
            <person name="Stolz J.F."/>
            <person name="Dawson A."/>
            <person name="Fisher E."/>
            <person name="Crable B."/>
            <person name="Perera E."/>
            <person name="Lisak J."/>
            <person name="Ranganathan M."/>
            <person name="Basu P."/>
            <person name="Richardson P."/>
        </authorList>
    </citation>
    <scope>NUCLEOTIDE SEQUENCE [LARGE SCALE GENOMIC DNA]</scope>
    <source>
        <strain evidence="14">OhILAs</strain>
    </source>
</reference>
<evidence type="ECO:0000256" key="10">
    <source>
        <dbReference type="PIRSR" id="PIRSR036979-1"/>
    </source>
</evidence>
<sequence length="299" mass="32668">MKINLIGVPLTYGCGKDGAQYGPSVLRENNMIDLIKNNGHTLYDLGDLVIPPASEEDQFKGHENIKYLDLITEVNTNLAHQVYCSLEGESFPFVIGGDHSLGMGSIAGISKHFNEVAVIWIDAHSDINTHLTSPSGNPHGMPLAASMGVGHPKFTDIYFKGQKVHPKNVYIIGVRDPDAGELALVDDLNLSYYSMKTVREKGLENVLNEVIENIKGSGVDGVHISYDIDVFDKSIVPGTGTPVADGFTLEEGKFTIETLLKEKFVTSMDFVELNPLLDDASKTTVKTAVEFLNHTFKCL</sequence>